<dbReference type="Gene3D" id="3.40.50.1820">
    <property type="entry name" value="alpha/beta hydrolase"/>
    <property type="match status" value="1"/>
</dbReference>
<evidence type="ECO:0000259" key="11">
    <source>
        <dbReference type="Pfam" id="PF08674"/>
    </source>
</evidence>
<dbReference type="InterPro" id="IPR019819">
    <property type="entry name" value="Carboxylesterase_B_CS"/>
</dbReference>
<evidence type="ECO:0000259" key="10">
    <source>
        <dbReference type="Pfam" id="PF00135"/>
    </source>
</evidence>
<dbReference type="InterPro" id="IPR029058">
    <property type="entry name" value="AB_hydrolase_fold"/>
</dbReference>
<feature type="active site" description="Charge relay system" evidence="8">
    <location>
        <position position="351"/>
    </location>
</feature>
<evidence type="ECO:0000256" key="3">
    <source>
        <dbReference type="ARBA" id="ARBA00022487"/>
    </source>
</evidence>
<protein>
    <recommendedName>
        <fullName evidence="14">Acetylcholinesterase</fullName>
    </recommendedName>
</protein>
<dbReference type="AlphaFoldDB" id="A0ABD0KHS3"/>
<feature type="active site" description="Charge relay system" evidence="8">
    <location>
        <position position="475"/>
    </location>
</feature>
<keyword evidence="4" id="KW-0964">Secreted</keyword>
<accession>A0ABD0KHS3</accession>
<evidence type="ECO:0000256" key="4">
    <source>
        <dbReference type="ARBA" id="ARBA00022525"/>
    </source>
</evidence>
<evidence type="ECO:0000256" key="8">
    <source>
        <dbReference type="PIRSR" id="PIRSR600997-1"/>
    </source>
</evidence>
<evidence type="ECO:0000256" key="9">
    <source>
        <dbReference type="SAM" id="SignalP"/>
    </source>
</evidence>
<dbReference type="Pfam" id="PF00135">
    <property type="entry name" value="COesterase"/>
    <property type="match status" value="1"/>
</dbReference>
<feature type="domain" description="Carboxylesterase type B" evidence="10">
    <location>
        <begin position="30"/>
        <end position="516"/>
    </location>
</feature>
<feature type="signal peptide" evidence="9">
    <location>
        <begin position="1"/>
        <end position="26"/>
    </location>
</feature>
<keyword evidence="6" id="KW-1015">Disulfide bond</keyword>
<evidence type="ECO:0008006" key="14">
    <source>
        <dbReference type="Google" id="ProtNLM"/>
    </source>
</evidence>
<evidence type="ECO:0000256" key="2">
    <source>
        <dbReference type="ARBA" id="ARBA00005964"/>
    </source>
</evidence>
<dbReference type="InterPro" id="IPR014788">
    <property type="entry name" value="AChE_tetra"/>
</dbReference>
<feature type="domain" description="Acetylcholinesterase tetramerisation" evidence="11">
    <location>
        <begin position="680"/>
        <end position="705"/>
    </location>
</feature>
<dbReference type="FunFam" id="3.40.50.1820:FF:000029">
    <property type="entry name" value="Acetylcholinesterase"/>
    <property type="match status" value="1"/>
</dbReference>
<dbReference type="PRINTS" id="PR00878">
    <property type="entry name" value="CHOLNESTRASE"/>
</dbReference>
<dbReference type="Proteomes" id="UP001519460">
    <property type="component" value="Unassembled WGS sequence"/>
</dbReference>
<dbReference type="InterPro" id="IPR000997">
    <property type="entry name" value="Cholinesterase"/>
</dbReference>
<evidence type="ECO:0000256" key="6">
    <source>
        <dbReference type="ARBA" id="ARBA00023157"/>
    </source>
</evidence>
<sequence length="719" mass="81313">MEVECFISVFLVTLLSLMQDLPFASGYGLIVDTDKGKVQGKTIYANDKKVDVFLGIPFAKPPLGDLRFKHPEQIDKWEGVKNATVQPNTCVQGYDSTFGNFSGSMMWNPNTKVSEDCLYLNVWVPRTNPPYKNKAVMVWIYGGGFYSGSVTLDIYDARYLAAENDVIVVSMNYRVGVLGFLVLNTPGARGNAGMMDQRLGLEWVQRNIGYFGGNPHNVTIFGESAGASSVGLHLLSSLSRGLFNRAILESGAPQAKWVTFTAEEGRTRSRRLAHEQLGCDKSASDAEILQCLRNIPGKQFYENEFNVVNGIVQFPFLPVIDGFFLTESPSQYLKSGRFKKAPLLLGSNSHEGSWFLVYEAPDYFKIDSQSLIKEEDMEVIIESLFLYHPHFKTPPTIINQFGRDAIIFEYTDWVNPKDDASRRDRISLAVGDYHFVCEVNALADRYAQSGQRVYNYWFQHRSSVNPWPAWMGTLHADEIMFVFGLPLDPARGYSEEEKQLSRKMMRFWTNFAKTGYGIQRTTSNILKAQLPKVDSRLMLRKSGVFRVSNDPATITTQHRCSQGSEPRPRGVIYARVARVSASREKIPQPEFGHVADWMAAITQRGSGKAVRVLATIPPHACGWHHSSTDPEGIIQEIIDRSKLPPRSPLGAAHAFLFSITPADMQETKRIPETSDITSMEKEWKVEFHEWKTRYIVDWKNQFDNFLNNYEKRLKTCGVP</sequence>
<comment type="caution">
    <text evidence="12">The sequence shown here is derived from an EMBL/GenBank/DDBJ whole genome shotgun (WGS) entry which is preliminary data.</text>
</comment>
<gene>
    <name evidence="12" type="ORF">BaRGS_00022272</name>
</gene>
<evidence type="ECO:0000256" key="1">
    <source>
        <dbReference type="ARBA" id="ARBA00004613"/>
    </source>
</evidence>
<keyword evidence="9" id="KW-0732">Signal</keyword>
<dbReference type="InterPro" id="IPR050654">
    <property type="entry name" value="AChE-related_enzymes"/>
</dbReference>
<dbReference type="GO" id="GO:0052689">
    <property type="term" value="F:carboxylic ester hydrolase activity"/>
    <property type="evidence" value="ECO:0007669"/>
    <property type="project" value="UniProtKB-KW"/>
</dbReference>
<keyword evidence="13" id="KW-1185">Reference proteome</keyword>
<evidence type="ECO:0000313" key="13">
    <source>
        <dbReference type="Proteomes" id="UP001519460"/>
    </source>
</evidence>
<reference evidence="12 13" key="1">
    <citation type="journal article" date="2023" name="Sci. Data">
        <title>Genome assembly of the Korean intertidal mud-creeper Batillaria attramentaria.</title>
        <authorList>
            <person name="Patra A.K."/>
            <person name="Ho P.T."/>
            <person name="Jun S."/>
            <person name="Lee S.J."/>
            <person name="Kim Y."/>
            <person name="Won Y.J."/>
        </authorList>
    </citation>
    <scope>NUCLEOTIDE SEQUENCE [LARGE SCALE GENOMIC DNA]</scope>
    <source>
        <strain evidence="12">Wonlab-2016</strain>
    </source>
</reference>
<dbReference type="InterPro" id="IPR002018">
    <property type="entry name" value="CarbesteraseB"/>
</dbReference>
<dbReference type="CDD" id="cd00312">
    <property type="entry name" value="Esterase_lipase"/>
    <property type="match status" value="1"/>
</dbReference>
<organism evidence="12 13">
    <name type="scientific">Batillaria attramentaria</name>
    <dbReference type="NCBI Taxonomy" id="370345"/>
    <lineage>
        <taxon>Eukaryota</taxon>
        <taxon>Metazoa</taxon>
        <taxon>Spiralia</taxon>
        <taxon>Lophotrochozoa</taxon>
        <taxon>Mollusca</taxon>
        <taxon>Gastropoda</taxon>
        <taxon>Caenogastropoda</taxon>
        <taxon>Sorbeoconcha</taxon>
        <taxon>Cerithioidea</taxon>
        <taxon>Batillariidae</taxon>
        <taxon>Batillaria</taxon>
    </lineage>
</organism>
<evidence type="ECO:0000256" key="5">
    <source>
        <dbReference type="ARBA" id="ARBA00022801"/>
    </source>
</evidence>
<dbReference type="EMBL" id="JACVVK020000178">
    <property type="protein sequence ID" value="KAK7486471.1"/>
    <property type="molecule type" value="Genomic_DNA"/>
</dbReference>
<dbReference type="Pfam" id="PF08674">
    <property type="entry name" value="AChE_tetra"/>
    <property type="match status" value="1"/>
</dbReference>
<evidence type="ECO:0000313" key="12">
    <source>
        <dbReference type="EMBL" id="KAK7486471.1"/>
    </source>
</evidence>
<name>A0ABD0KHS3_9CAEN</name>
<dbReference type="PROSITE" id="PS00122">
    <property type="entry name" value="CARBOXYLESTERASE_B_1"/>
    <property type="match status" value="1"/>
</dbReference>
<comment type="subcellular location">
    <subcellularLocation>
        <location evidence="1">Secreted</location>
    </subcellularLocation>
</comment>
<dbReference type="SUPFAM" id="SSF53474">
    <property type="entry name" value="alpha/beta-Hydrolases"/>
    <property type="match status" value="1"/>
</dbReference>
<feature type="chain" id="PRO_5044861457" description="Acetylcholinesterase" evidence="9">
    <location>
        <begin position="27"/>
        <end position="719"/>
    </location>
</feature>
<evidence type="ECO:0000256" key="7">
    <source>
        <dbReference type="ARBA" id="ARBA00023180"/>
    </source>
</evidence>
<keyword evidence="3" id="KW-0719">Serine esterase</keyword>
<feature type="active site" description="Acyl-ester intermediate" evidence="8">
    <location>
        <position position="224"/>
    </location>
</feature>
<dbReference type="PROSITE" id="PS00941">
    <property type="entry name" value="CARBOXYLESTERASE_B_2"/>
    <property type="match status" value="1"/>
</dbReference>
<comment type="similarity">
    <text evidence="2">Belongs to the type-B carboxylesterase/lipase family.</text>
</comment>
<keyword evidence="5" id="KW-0378">Hydrolase</keyword>
<proteinExistence type="inferred from homology"/>
<dbReference type="GO" id="GO:0005576">
    <property type="term" value="C:extracellular region"/>
    <property type="evidence" value="ECO:0007669"/>
    <property type="project" value="UniProtKB-SubCell"/>
</dbReference>
<dbReference type="PANTHER" id="PTHR43918:SF12">
    <property type="entry name" value="ACETYLCHOLINESTERASE 1"/>
    <property type="match status" value="1"/>
</dbReference>
<keyword evidence="7" id="KW-0325">Glycoprotein</keyword>
<dbReference type="InterPro" id="IPR019826">
    <property type="entry name" value="Carboxylesterase_B_AS"/>
</dbReference>
<dbReference type="PANTHER" id="PTHR43918">
    <property type="entry name" value="ACETYLCHOLINESTERASE"/>
    <property type="match status" value="1"/>
</dbReference>